<dbReference type="GeneTree" id="ENSGT00390000003197"/>
<keyword evidence="5" id="KW-0813">Transport</keyword>
<proteinExistence type="inferred from homology"/>
<dbReference type="AlphaFoldDB" id="A0A8C4NCW7"/>
<evidence type="ECO:0000313" key="15">
    <source>
        <dbReference type="Proteomes" id="UP000694388"/>
    </source>
</evidence>
<dbReference type="GO" id="GO:0000184">
    <property type="term" value="P:nuclear-transcribed mRNA catabolic process, nonsense-mediated decay"/>
    <property type="evidence" value="ECO:0007669"/>
    <property type="project" value="UniProtKB-KW"/>
</dbReference>
<evidence type="ECO:0000256" key="7">
    <source>
        <dbReference type="ARBA" id="ARBA00023158"/>
    </source>
</evidence>
<evidence type="ECO:0000256" key="9">
    <source>
        <dbReference type="ARBA" id="ARBA00023187"/>
    </source>
</evidence>
<protein>
    <recommendedName>
        <fullName evidence="3 12">Nuclear cap-binding protein subunit 2</fullName>
    </recommendedName>
    <alternativeName>
        <fullName evidence="12">20 kDa nuclear cap-binding protein</fullName>
    </alternativeName>
</protein>
<dbReference type="PANTHER" id="PTHR18847">
    <property type="entry name" value="20 KD NUCLEAR CAP BINDING PROTEIN"/>
    <property type="match status" value="1"/>
</dbReference>
<evidence type="ECO:0000256" key="12">
    <source>
        <dbReference type="RuleBase" id="RU364036"/>
    </source>
</evidence>
<dbReference type="GO" id="GO:0051028">
    <property type="term" value="P:mRNA transport"/>
    <property type="evidence" value="ECO:0007669"/>
    <property type="project" value="UniProtKB-KW"/>
</dbReference>
<evidence type="ECO:0000256" key="1">
    <source>
        <dbReference type="ARBA" id="ARBA00004123"/>
    </source>
</evidence>
<dbReference type="Ensembl" id="ENSEBUT00000002772.1">
    <property type="protein sequence ID" value="ENSEBUP00000002419.1"/>
    <property type="gene ID" value="ENSEBUG00000001862.1"/>
</dbReference>
<keyword evidence="15" id="KW-1185">Reference proteome</keyword>
<dbReference type="GO" id="GO:0005846">
    <property type="term" value="C:nuclear cap binding complex"/>
    <property type="evidence" value="ECO:0007669"/>
    <property type="project" value="InterPro"/>
</dbReference>
<dbReference type="PROSITE" id="PS50102">
    <property type="entry name" value="RRM"/>
    <property type="match status" value="1"/>
</dbReference>
<evidence type="ECO:0000256" key="5">
    <source>
        <dbReference type="ARBA" id="ARBA00022816"/>
    </source>
</evidence>
<sequence>MNTILRALHSDSTVDLTQYRDQHFKGGRKQEHLLLGSSTLYVGNLSFYTTEEQINELFSKCGDIKKTVMGLDKVKKTPCGFCFVEYYTRADTEHAMRFINGTRLDDRIIRTDWDTGFKEGRQFGRGKTGGQVCILDKMFVCSVCLVKQSMYTSCIVSAAVFQFVRFKLQARLICPVLMDITSYLCKINNSNKNNLTPFPIYYMHDVKTLFRNQQRHR</sequence>
<comment type="function">
    <text evidence="12">Component of the cap-binding complex (CBC), which binds co-transcriptionally to the 5' cap of pre-mRNAs and is involved in various processes such as pre-mRNA splicing, translation regulation, nonsense-mediated mRNA decay, RNA-mediated gene silencing (RNAi) by microRNAs (miRNAs) and mRNA export. The CBC complex is involved in mRNA export from the nucleus, leading to the recruitment of the mRNA export machinery to the 5' end of mRNA and to mRNA export in a 5' to 3' direction through the nuclear pore. The CBC complex is also involved in mediating U snRNA and intronless mRNAs export from the nucleus. The CBC complex is essential for a pioneer round of mRNA translation, before steady state translation when the CBC complex is replaced by cytoplasmic cap-binding protein eIF4E. The pioneer round of mRNA translation mediated by the CBC complex plays a central role in nonsense-mediated mRNA decay (NMD), NMD only taking place in mRNAs bound to the CBC complex, but not on eIF4E-bound mRNAs. The CBC complex enhances NMD in mRNAs containing at least one exon-junction complex (EJC), promoting the interaction between upf1 and upf2. The CBC complex is also involved in 'failsafe' NMD, which is independent of the EJC complex, while it does not participate in Staufen-mediated mRNA decay (SMD). During cell proliferation, the CBC complex is also involved in microRNAs (miRNAs) biogenesis via its interaction with srrt/ars2, thereby being required for miRNA-mediated RNA interference. The CBC complex also acts as a negative regulator of parn, thereby acting as an inhibitor of mRNA deadenylation. In the CBC complex, ncbp2/cbp20 recognizes and binds capped RNAs (m7GpppG-capped RNA) but requires ncbp1/cbp80 to stabilize the movement of its N-terminal loop and lock the CBC into a high affinity cap-binding state with the cap structure. The conventional cap-binding complex with NCBP2 binds both small nuclear RNA (snRNA) and messenger (mRNA) and is involved in their export from the nucleus.</text>
</comment>
<evidence type="ECO:0000256" key="3">
    <source>
        <dbReference type="ARBA" id="ARBA00019878"/>
    </source>
</evidence>
<evidence type="ECO:0000256" key="8">
    <source>
        <dbReference type="ARBA" id="ARBA00023161"/>
    </source>
</evidence>
<dbReference type="Pfam" id="PF00076">
    <property type="entry name" value="RRM_1"/>
    <property type="match status" value="1"/>
</dbReference>
<evidence type="ECO:0000256" key="11">
    <source>
        <dbReference type="PROSITE-ProRule" id="PRU00176"/>
    </source>
</evidence>
<comment type="similarity">
    <text evidence="2 12">Belongs to the RRM NCBP2 family.</text>
</comment>
<dbReference type="SUPFAM" id="SSF54928">
    <property type="entry name" value="RNA-binding domain, RBD"/>
    <property type="match status" value="1"/>
</dbReference>
<dbReference type="PANTHER" id="PTHR18847:SF0">
    <property type="entry name" value="NUCLEAR CAP-BINDING PROTEIN SUBUNIT 2"/>
    <property type="match status" value="1"/>
</dbReference>
<keyword evidence="8" id="KW-0866">Nonsense-mediated mRNA decay</keyword>
<dbReference type="InterPro" id="IPR035979">
    <property type="entry name" value="RBD_domain_sf"/>
</dbReference>
<keyword evidence="4 12" id="KW-0507">mRNA processing</keyword>
<feature type="domain" description="RRM" evidence="13">
    <location>
        <begin position="38"/>
        <end position="116"/>
    </location>
</feature>
<dbReference type="GO" id="GO:0000339">
    <property type="term" value="F:RNA cap binding"/>
    <property type="evidence" value="ECO:0007669"/>
    <property type="project" value="InterPro"/>
</dbReference>
<reference evidence="14" key="2">
    <citation type="submission" date="2025-09" db="UniProtKB">
        <authorList>
            <consortium name="Ensembl"/>
        </authorList>
    </citation>
    <scope>IDENTIFICATION</scope>
</reference>
<dbReference type="InterPro" id="IPR034148">
    <property type="entry name" value="NCBP2_RRM"/>
</dbReference>
<name>A0A8C4NCW7_EPTBU</name>
<evidence type="ECO:0000256" key="2">
    <source>
        <dbReference type="ARBA" id="ARBA00010725"/>
    </source>
</evidence>
<organism evidence="14 15">
    <name type="scientific">Eptatretus burgeri</name>
    <name type="common">Inshore hagfish</name>
    <dbReference type="NCBI Taxonomy" id="7764"/>
    <lineage>
        <taxon>Eukaryota</taxon>
        <taxon>Metazoa</taxon>
        <taxon>Chordata</taxon>
        <taxon>Craniata</taxon>
        <taxon>Vertebrata</taxon>
        <taxon>Cyclostomata</taxon>
        <taxon>Myxini</taxon>
        <taxon>Myxiniformes</taxon>
        <taxon>Myxinidae</taxon>
        <taxon>Eptatretinae</taxon>
        <taxon>Eptatretus</taxon>
    </lineage>
</organism>
<accession>A0A8C4NCW7</accession>
<dbReference type="SMR" id="A0A8C4NCW7"/>
<dbReference type="InterPro" id="IPR027157">
    <property type="entry name" value="NCBP2"/>
</dbReference>
<evidence type="ECO:0000256" key="6">
    <source>
        <dbReference type="ARBA" id="ARBA00022884"/>
    </source>
</evidence>
<comment type="subcellular location">
    <subcellularLocation>
        <location evidence="1 12">Nucleus</location>
    </subcellularLocation>
</comment>
<dbReference type="GO" id="GO:0045292">
    <property type="term" value="P:mRNA cis splicing, via spliceosome"/>
    <property type="evidence" value="ECO:0007669"/>
    <property type="project" value="InterPro"/>
</dbReference>
<dbReference type="GO" id="GO:0005634">
    <property type="term" value="C:nucleus"/>
    <property type="evidence" value="ECO:0007669"/>
    <property type="project" value="UniProtKB-SubCell"/>
</dbReference>
<dbReference type="CDD" id="cd12240">
    <property type="entry name" value="RRM_NCBP2"/>
    <property type="match status" value="1"/>
</dbReference>
<dbReference type="SMART" id="SM00360">
    <property type="entry name" value="RRM"/>
    <property type="match status" value="1"/>
</dbReference>
<evidence type="ECO:0000259" key="13">
    <source>
        <dbReference type="PROSITE" id="PS50102"/>
    </source>
</evidence>
<keyword evidence="7" id="KW-0943">RNA-mediated gene silencing</keyword>
<reference evidence="14" key="1">
    <citation type="submission" date="2025-08" db="UniProtKB">
        <authorList>
            <consortium name="Ensembl"/>
        </authorList>
    </citation>
    <scope>IDENTIFICATION</scope>
</reference>
<dbReference type="InterPro" id="IPR012677">
    <property type="entry name" value="Nucleotide-bd_a/b_plait_sf"/>
</dbReference>
<keyword evidence="5" id="KW-0509">mRNA transport</keyword>
<keyword evidence="9 12" id="KW-0508">mRNA splicing</keyword>
<comment type="subunit">
    <text evidence="12">Component of the nuclear cap-binding complex (CBC), a heterodimer composed of ncbp1/cbp80 and ncbp2/cbp20 that interacts with m7GpppG-capped RNA.</text>
</comment>
<dbReference type="Gene3D" id="3.30.70.330">
    <property type="match status" value="1"/>
</dbReference>
<dbReference type="InterPro" id="IPR000504">
    <property type="entry name" value="RRM_dom"/>
</dbReference>
<dbReference type="GO" id="GO:0031047">
    <property type="term" value="P:regulatory ncRNA-mediated gene silencing"/>
    <property type="evidence" value="ECO:0007669"/>
    <property type="project" value="UniProtKB-KW"/>
</dbReference>
<keyword evidence="10 12" id="KW-0539">Nucleus</keyword>
<keyword evidence="6 11" id="KW-0694">RNA-binding</keyword>
<evidence type="ECO:0000256" key="10">
    <source>
        <dbReference type="ARBA" id="ARBA00023242"/>
    </source>
</evidence>
<dbReference type="Proteomes" id="UP000694388">
    <property type="component" value="Unplaced"/>
</dbReference>
<evidence type="ECO:0000256" key="4">
    <source>
        <dbReference type="ARBA" id="ARBA00022664"/>
    </source>
</evidence>
<evidence type="ECO:0000313" key="14">
    <source>
        <dbReference type="Ensembl" id="ENSEBUP00000002419.1"/>
    </source>
</evidence>